<dbReference type="EMBL" id="CP002869">
    <property type="protein sequence ID" value="AEI39430.1"/>
    <property type="molecule type" value="Genomic_DNA"/>
</dbReference>
<dbReference type="Proteomes" id="UP000006620">
    <property type="component" value="Chromosome"/>
</dbReference>
<organism evidence="1 2">
    <name type="scientific">Paenibacillus mucilaginosus (strain KNP414)</name>
    <dbReference type="NCBI Taxonomy" id="1036673"/>
    <lineage>
        <taxon>Bacteria</taxon>
        <taxon>Bacillati</taxon>
        <taxon>Bacillota</taxon>
        <taxon>Bacilli</taxon>
        <taxon>Bacillales</taxon>
        <taxon>Paenibacillaceae</taxon>
        <taxon>Paenibacillus</taxon>
    </lineage>
</organism>
<reference evidence="1 2" key="2">
    <citation type="journal article" date="2013" name="Genome Announc.">
        <title>Genome Sequence of Growth-Improving Paenibacillus mucilaginosus Strain KNP414.</title>
        <authorList>
            <person name="Lu J.J."/>
            <person name="Wang J.F."/>
            <person name="Hu X.F."/>
        </authorList>
    </citation>
    <scope>NUCLEOTIDE SEQUENCE [LARGE SCALE GENOMIC DNA]</scope>
    <source>
        <strain evidence="1 2">KNP414</strain>
    </source>
</reference>
<dbReference type="HOGENOM" id="CLU_3082637_0_0_9"/>
<dbReference type="AlphaFoldDB" id="F8F4N8"/>
<accession>F8F4N8</accession>
<evidence type="ECO:0000313" key="2">
    <source>
        <dbReference type="Proteomes" id="UP000006620"/>
    </source>
</evidence>
<sequence>MRGRRRKTLVQQEGIPYDEERREWFGDYFNHGQIGWKSRRRMIILNRKKESS</sequence>
<name>F8F4N8_PAEMK</name>
<evidence type="ECO:0000313" key="1">
    <source>
        <dbReference type="EMBL" id="AEI39430.1"/>
    </source>
</evidence>
<dbReference type="KEGG" id="pms:KNP414_00840"/>
<reference evidence="2" key="1">
    <citation type="submission" date="2011-06" db="EMBL/GenBank/DDBJ databases">
        <title>Complete genome sequence of Paenibacillus mucilaginosus KNP414.</title>
        <authorList>
            <person name="Wang J."/>
            <person name="Hu S."/>
            <person name="Hu X."/>
            <person name="Zhang B."/>
            <person name="Dong D."/>
            <person name="Zhang S."/>
            <person name="Zhao K."/>
            <person name="Wu D."/>
        </authorList>
    </citation>
    <scope>NUCLEOTIDE SEQUENCE [LARGE SCALE GENOMIC DNA]</scope>
    <source>
        <strain evidence="2">KNP414</strain>
    </source>
</reference>
<gene>
    <name evidence="1" type="ordered locus">KNP414_00840</name>
</gene>
<protein>
    <submittedName>
        <fullName evidence="1">Uncharacterized protein</fullName>
    </submittedName>
</protein>
<proteinExistence type="predicted"/>